<dbReference type="HOGENOM" id="CLU_3287416_0_0_9"/>
<dbReference type="AlphaFoldDB" id="A7VQS0"/>
<comment type="caution">
    <text evidence="2">The sequence shown here is derived from an EMBL/GenBank/DDBJ whole genome shotgun (WGS) entry which is preliminary data.</text>
</comment>
<sequence>MIFAPSPKAVGGPAKFHGFHRPLRRKPPDTKRKSPAEKWV</sequence>
<proteinExistence type="predicted"/>
<evidence type="ECO:0000313" key="2">
    <source>
        <dbReference type="EMBL" id="EDO62041.1"/>
    </source>
</evidence>
<reference evidence="2 3" key="1">
    <citation type="submission" date="2007-08" db="EMBL/GenBank/DDBJ databases">
        <title>Draft genome sequence of Clostridium leptum (DSM 753).</title>
        <authorList>
            <person name="Sudarsanam P."/>
            <person name="Ley R."/>
            <person name="Guruge J."/>
            <person name="Turnbaugh P.J."/>
            <person name="Mahowald M."/>
            <person name="Liep D."/>
            <person name="Gordon J."/>
        </authorList>
    </citation>
    <scope>NUCLEOTIDE SEQUENCE [LARGE SCALE GENOMIC DNA]</scope>
    <source>
        <strain evidence="2 3">DSM 753</strain>
    </source>
</reference>
<dbReference type="EMBL" id="ABCB02000016">
    <property type="protein sequence ID" value="EDO62041.1"/>
    <property type="molecule type" value="Genomic_DNA"/>
</dbReference>
<organism evidence="2 3">
    <name type="scientific">[Clostridium] leptum DSM 753</name>
    <dbReference type="NCBI Taxonomy" id="428125"/>
    <lineage>
        <taxon>Bacteria</taxon>
        <taxon>Bacillati</taxon>
        <taxon>Bacillota</taxon>
        <taxon>Clostridia</taxon>
        <taxon>Eubacteriales</taxon>
        <taxon>Oscillospiraceae</taxon>
        <taxon>Oscillospiraceae incertae sedis</taxon>
    </lineage>
</organism>
<feature type="compositionally biased region" description="Basic and acidic residues" evidence="1">
    <location>
        <begin position="26"/>
        <end position="40"/>
    </location>
</feature>
<dbReference type="Proteomes" id="UP000003490">
    <property type="component" value="Unassembled WGS sequence"/>
</dbReference>
<reference evidence="2 3" key="2">
    <citation type="submission" date="2007-08" db="EMBL/GenBank/DDBJ databases">
        <authorList>
            <person name="Fulton L."/>
            <person name="Clifton S."/>
            <person name="Fulton B."/>
            <person name="Xu J."/>
            <person name="Minx P."/>
            <person name="Pepin K.H."/>
            <person name="Johnson M."/>
            <person name="Thiruvilangam P."/>
            <person name="Bhonagiri V."/>
            <person name="Nash W.E."/>
            <person name="Wang C."/>
            <person name="Mardis E.R."/>
            <person name="Wilson R.K."/>
        </authorList>
    </citation>
    <scope>NUCLEOTIDE SEQUENCE [LARGE SCALE GENOMIC DNA]</scope>
    <source>
        <strain evidence="2 3">DSM 753</strain>
    </source>
</reference>
<evidence type="ECO:0000256" key="1">
    <source>
        <dbReference type="SAM" id="MobiDB-lite"/>
    </source>
</evidence>
<feature type="region of interest" description="Disordered" evidence="1">
    <location>
        <begin position="1"/>
        <end position="40"/>
    </location>
</feature>
<evidence type="ECO:0000313" key="3">
    <source>
        <dbReference type="Proteomes" id="UP000003490"/>
    </source>
</evidence>
<accession>A7VQS0</accession>
<gene>
    <name evidence="2" type="ORF">CLOLEP_00901</name>
</gene>
<name>A7VQS0_9FIRM</name>
<protein>
    <submittedName>
        <fullName evidence="2">Uncharacterized protein</fullName>
    </submittedName>
</protein>